<evidence type="ECO:0000259" key="3">
    <source>
        <dbReference type="Pfam" id="PF00501"/>
    </source>
</evidence>
<comment type="subcellular location">
    <subcellularLocation>
        <location evidence="1">Peroxisome</location>
    </subcellularLocation>
</comment>
<dbReference type="SUPFAM" id="SSF56801">
    <property type="entry name" value="Acetyl-CoA synthetase-like"/>
    <property type="match status" value="1"/>
</dbReference>
<dbReference type="Gene3D" id="3.30.300.30">
    <property type="match status" value="1"/>
</dbReference>
<accession>A0A915DLW4</accession>
<evidence type="ECO:0000259" key="4">
    <source>
        <dbReference type="Pfam" id="PF13193"/>
    </source>
</evidence>
<dbReference type="Gene3D" id="3.40.50.980">
    <property type="match status" value="2"/>
</dbReference>
<dbReference type="InterPro" id="IPR020845">
    <property type="entry name" value="AMP-binding_CS"/>
</dbReference>
<keyword evidence="2" id="KW-0576">Peroxisome</keyword>
<protein>
    <submittedName>
        <fullName evidence="6">Uncharacterized protein</fullName>
    </submittedName>
</protein>
<dbReference type="AlphaFoldDB" id="A0A915DLW4"/>
<dbReference type="GO" id="GO:0016405">
    <property type="term" value="F:CoA-ligase activity"/>
    <property type="evidence" value="ECO:0007669"/>
    <property type="project" value="TreeGrafter"/>
</dbReference>
<evidence type="ECO:0000313" key="6">
    <source>
        <dbReference type="WBParaSite" id="jg20755"/>
    </source>
</evidence>
<dbReference type="Pfam" id="PF13193">
    <property type="entry name" value="AMP-binding_C"/>
    <property type="match status" value="1"/>
</dbReference>
<dbReference type="Proteomes" id="UP000887574">
    <property type="component" value="Unplaced"/>
</dbReference>
<dbReference type="PROSITE" id="PS00455">
    <property type="entry name" value="AMP_BINDING"/>
    <property type="match status" value="1"/>
</dbReference>
<evidence type="ECO:0000313" key="5">
    <source>
        <dbReference type="Proteomes" id="UP000887574"/>
    </source>
</evidence>
<dbReference type="InterPro" id="IPR025110">
    <property type="entry name" value="AMP-bd_C"/>
</dbReference>
<dbReference type="PANTHER" id="PTHR24096:SF422">
    <property type="entry name" value="BCDNA.GH02901"/>
    <property type="match status" value="1"/>
</dbReference>
<evidence type="ECO:0000256" key="1">
    <source>
        <dbReference type="ARBA" id="ARBA00004275"/>
    </source>
</evidence>
<feature type="domain" description="AMP-binding enzyme C-terminal" evidence="4">
    <location>
        <begin position="510"/>
        <end position="585"/>
    </location>
</feature>
<dbReference type="InterPro" id="IPR045851">
    <property type="entry name" value="AMP-bd_C_sf"/>
</dbReference>
<keyword evidence="5" id="KW-1185">Reference proteome</keyword>
<name>A0A915DLW4_9BILA</name>
<dbReference type="GO" id="GO:0005777">
    <property type="term" value="C:peroxisome"/>
    <property type="evidence" value="ECO:0007669"/>
    <property type="project" value="UniProtKB-SubCell"/>
</dbReference>
<sequence length="586" mass="64835">MRRIFVRPLKDFLKQRRFFELSTVKAFSDRKQSVVDSNHDAVNKINTKLSLVKSEFPSVPVASRSFADVILDALLRHSKEQPNRPAMINAEDENDFVTYEQLYIKSHTIAAFLESLKFGRGDIACTVLPNCWQFLAAFIGCSIQGGSISGANHNFIDRELAQQFIDSKCSVVFCSDIALDKVIKACENAPSVKKIIVVPLLLEASKLGEKKLPLNVVHFSTVLSATPNLNKQSLEVVVDKDVLLLPYSSGTTGAPKGVMLTHKSTMMNCFNYHFHHKLITKFDPNWEWKTGHQCFILPLYHIYGFGIAINCLLSGGCGILLKQFDGDIFCRTMQNYKINHGLLVPPVLVFLAKSPVVSKYDLSAMKFIMTGAAPAGSELIEEVKKRIPSVSQISQGYGMTEGSMASHLPVYGMDNTSSCGRLMSNLEMKVSDVETGQPVPIGEVGQICIRGPTTMLGYLNKPEATAQTIDKEGWLMTGDIGYLDSDGWTYIVDRLKELIKVRGFQVAPAELEDLLLSHKGIRDVAVVGIADNVSGEVPKAFVVKDNPDLTVNEVLAFVRDRVSPHKELKGGVAFVEEIPKVQQEKF</sequence>
<dbReference type="WBParaSite" id="jg20755">
    <property type="protein sequence ID" value="jg20755"/>
    <property type="gene ID" value="jg20755"/>
</dbReference>
<dbReference type="Pfam" id="PF00501">
    <property type="entry name" value="AMP-binding"/>
    <property type="match status" value="1"/>
</dbReference>
<dbReference type="Gene3D" id="2.30.38.10">
    <property type="entry name" value="Luciferase, Domain 3"/>
    <property type="match status" value="1"/>
</dbReference>
<feature type="domain" description="AMP-dependent synthetase/ligase" evidence="3">
    <location>
        <begin position="76"/>
        <end position="459"/>
    </location>
</feature>
<reference evidence="6" key="1">
    <citation type="submission" date="2022-11" db="UniProtKB">
        <authorList>
            <consortium name="WormBaseParasite"/>
        </authorList>
    </citation>
    <scope>IDENTIFICATION</scope>
</reference>
<dbReference type="CDD" id="cd05911">
    <property type="entry name" value="Firefly_Luc_like"/>
    <property type="match status" value="1"/>
</dbReference>
<dbReference type="PANTHER" id="PTHR24096">
    <property type="entry name" value="LONG-CHAIN-FATTY-ACID--COA LIGASE"/>
    <property type="match status" value="1"/>
</dbReference>
<evidence type="ECO:0000256" key="2">
    <source>
        <dbReference type="ARBA" id="ARBA00023140"/>
    </source>
</evidence>
<dbReference type="InterPro" id="IPR000873">
    <property type="entry name" value="AMP-dep_synth/lig_dom"/>
</dbReference>
<organism evidence="5 6">
    <name type="scientific">Ditylenchus dipsaci</name>
    <dbReference type="NCBI Taxonomy" id="166011"/>
    <lineage>
        <taxon>Eukaryota</taxon>
        <taxon>Metazoa</taxon>
        <taxon>Ecdysozoa</taxon>
        <taxon>Nematoda</taxon>
        <taxon>Chromadorea</taxon>
        <taxon>Rhabditida</taxon>
        <taxon>Tylenchina</taxon>
        <taxon>Tylenchomorpha</taxon>
        <taxon>Sphaerularioidea</taxon>
        <taxon>Anguinidae</taxon>
        <taxon>Anguininae</taxon>
        <taxon>Ditylenchus</taxon>
    </lineage>
</organism>
<proteinExistence type="predicted"/>